<organism evidence="4 5">
    <name type="scientific">Colletotrichum sojae</name>
    <dbReference type="NCBI Taxonomy" id="2175907"/>
    <lineage>
        <taxon>Eukaryota</taxon>
        <taxon>Fungi</taxon>
        <taxon>Dikarya</taxon>
        <taxon>Ascomycota</taxon>
        <taxon>Pezizomycotina</taxon>
        <taxon>Sordariomycetes</taxon>
        <taxon>Hypocreomycetidae</taxon>
        <taxon>Glomerellales</taxon>
        <taxon>Glomerellaceae</taxon>
        <taxon>Colletotrichum</taxon>
        <taxon>Colletotrichum orchidearum species complex</taxon>
    </lineage>
</organism>
<feature type="compositionally biased region" description="Low complexity" evidence="2">
    <location>
        <begin position="718"/>
        <end position="778"/>
    </location>
</feature>
<reference evidence="4 5" key="1">
    <citation type="journal article" date="2020" name="Phytopathology">
        <title>Genome Sequence Resources of Colletotrichum truncatum, C. plurivorum, C. musicola, and C. sojae: Four Species Pathogenic to Soybean (Glycine max).</title>
        <authorList>
            <person name="Rogerio F."/>
            <person name="Boufleur T.R."/>
            <person name="Ciampi-Guillardi M."/>
            <person name="Sukno S.A."/>
            <person name="Thon M.R."/>
            <person name="Massola Junior N.S."/>
            <person name="Baroncelli R."/>
        </authorList>
    </citation>
    <scope>NUCLEOTIDE SEQUENCE [LARGE SCALE GENOMIC DNA]</scope>
    <source>
        <strain evidence="4 5">LFN0009</strain>
    </source>
</reference>
<sequence length="914" mass="100564">MSAVHHPAVAFRKPTIWADNRQALCDALTYYKAHEGSFYTKDGIVMGVLVGKQTSVRDILSTEVIVTAVGGSRRLDEHGNRVRGEELTKRTISILEACKSTMRKMLPVGVILGDGYPTLPVEVEHIYNVLAFFAITDVWSERDENGVRFFKIRLEKIDRFTPSWWQPEDQVQHSVRPRECPPLQTLCSLCGEMSKQMFSQGWTCLNAHCSGVLSFPPNVDIQQLSFASHRAVPMAWCVMCEKGSKAIFSCGWICLNQDCDDFFHLPTGVSRDDLTYSEEYLQERTAHLVPMQPLTPRLPDATEDGFLGTEKEMRIGIVCPQCGGCSRRKCWNRWICENPECSYVLDGRPRPYPLSVVVTEEAAQTQKSFFTTLTVAQGIPMATSRVNGYTIDQYLLPDPNDAGAVFGSVTVFRSGTKINAEAGGANDMWNQMQEETIKDFGLRRQPVVHPGLPREKLTRNFLQNWGAPYKFAVAVASKSFREAPPCIISALKRMQWAGRIAVAKTNETFKGHTQDSDEGSDVVPVDLGSEEPTDFNELLSLGYMEGDRISFHDDGEDTLGPTVATLSLGSPSQMSFRLKKKFTGGKSQVLLKFPLCHGDMVVMHGSRIHRAYEHMVEPKGKRRFALTCRRIALQTLDPETRADAEVKSILPSIPENWDYPKTTNQGSDTDDTENFDDGAKNDEKRKIKAPSCIAWARKTPDSKAFSGEVLSSEPLGLSFSEPFSDESSPGGLSFSEPSSDEPSSGDPSSGDPSSGDPSSGDPSSGDPSSGDPLSSEPSYGKPFPGERSYGRPPYGQPSYGQHFSREPLSGDPFFSEPSYGGLSYSEPPYGGPFYGEPSYGGLSYGGPFYGESFYGEPSYGDTSPGMSSPSKATGKEPACNAAAHETQVTFQASKHAIDDAEDAPNSEKRRKTED</sequence>
<dbReference type="Proteomes" id="UP000652219">
    <property type="component" value="Unassembled WGS sequence"/>
</dbReference>
<accession>A0A8H6JT08</accession>
<dbReference type="InterPro" id="IPR027450">
    <property type="entry name" value="AlkB-like"/>
</dbReference>
<evidence type="ECO:0000256" key="2">
    <source>
        <dbReference type="SAM" id="MobiDB-lite"/>
    </source>
</evidence>
<comment type="caution">
    <text evidence="4">The sequence shown here is derived from an EMBL/GenBank/DDBJ whole genome shotgun (WGS) entry which is preliminary data.</text>
</comment>
<feature type="binding site" evidence="1">
    <location>
        <position position="623"/>
    </location>
    <ligand>
        <name>2-oxoglutarate</name>
        <dbReference type="ChEBI" id="CHEBI:16810"/>
    </ligand>
</feature>
<dbReference type="GO" id="GO:0008198">
    <property type="term" value="F:ferrous iron binding"/>
    <property type="evidence" value="ECO:0007669"/>
    <property type="project" value="TreeGrafter"/>
</dbReference>
<gene>
    <name evidence="4" type="ORF">CSOJ01_01906</name>
</gene>
<dbReference type="AlphaFoldDB" id="A0A8H6JT08"/>
<dbReference type="EMBL" id="WIGN01000016">
    <property type="protein sequence ID" value="KAF6818265.1"/>
    <property type="molecule type" value="Genomic_DNA"/>
</dbReference>
<dbReference type="Pfam" id="PF13532">
    <property type="entry name" value="2OG-FeII_Oxy_2"/>
    <property type="match status" value="1"/>
</dbReference>
<evidence type="ECO:0000313" key="4">
    <source>
        <dbReference type="EMBL" id="KAF6818265.1"/>
    </source>
</evidence>
<proteinExistence type="predicted"/>
<dbReference type="PANTHER" id="PTHR31573:SF4">
    <property type="entry name" value="FE2OG DIOXYGENASE DOMAIN-CONTAINING PROTEIN"/>
    <property type="match status" value="1"/>
</dbReference>
<dbReference type="GO" id="GO:0051747">
    <property type="term" value="F:cytosine C-5 DNA demethylase activity"/>
    <property type="evidence" value="ECO:0007669"/>
    <property type="project" value="TreeGrafter"/>
</dbReference>
<feature type="compositionally biased region" description="Basic and acidic residues" evidence="2">
    <location>
        <begin position="905"/>
        <end position="914"/>
    </location>
</feature>
<dbReference type="SUPFAM" id="SSF51197">
    <property type="entry name" value="Clavaminate synthase-like"/>
    <property type="match status" value="1"/>
</dbReference>
<dbReference type="InterPro" id="IPR005123">
    <property type="entry name" value="Oxoglu/Fe-dep_dioxygenase_dom"/>
</dbReference>
<dbReference type="GO" id="GO:0035516">
    <property type="term" value="F:broad specificity oxidative DNA demethylase activity"/>
    <property type="evidence" value="ECO:0007669"/>
    <property type="project" value="TreeGrafter"/>
</dbReference>
<dbReference type="PROSITE" id="PS51471">
    <property type="entry name" value="FE2OG_OXY"/>
    <property type="match status" value="1"/>
</dbReference>
<keyword evidence="5" id="KW-1185">Reference proteome</keyword>
<feature type="domain" description="Fe2OG dioxygenase" evidence="3">
    <location>
        <begin position="534"/>
        <end position="632"/>
    </location>
</feature>
<feature type="region of interest" description="Disordered" evidence="2">
    <location>
        <begin position="717"/>
        <end position="836"/>
    </location>
</feature>
<feature type="binding site" evidence="1">
    <location>
        <position position="552"/>
    </location>
    <ligand>
        <name>2-oxoglutarate</name>
        <dbReference type="ChEBI" id="CHEBI:16810"/>
    </ligand>
</feature>
<feature type="binding site" evidence="1">
    <location>
        <position position="543"/>
    </location>
    <ligand>
        <name>2-oxoglutarate</name>
        <dbReference type="ChEBI" id="CHEBI:16810"/>
    </ligand>
</feature>
<dbReference type="InterPro" id="IPR037151">
    <property type="entry name" value="AlkB-like_sf"/>
</dbReference>
<feature type="region of interest" description="Disordered" evidence="2">
    <location>
        <begin position="859"/>
        <end position="914"/>
    </location>
</feature>
<feature type="compositionally biased region" description="Polar residues" evidence="2">
    <location>
        <begin position="860"/>
        <end position="871"/>
    </location>
</feature>
<feature type="region of interest" description="Disordered" evidence="2">
    <location>
        <begin position="653"/>
        <end position="683"/>
    </location>
</feature>
<dbReference type="PANTHER" id="PTHR31573">
    <property type="entry name" value="ALPHA-KETOGLUTARATE-DEPENDENT DIOXYGENASE ALKB HOMOLOG 2"/>
    <property type="match status" value="1"/>
</dbReference>
<protein>
    <recommendedName>
        <fullName evidence="3">Fe2OG dioxygenase domain-containing protein</fullName>
    </recommendedName>
</protein>
<dbReference type="GO" id="GO:0006307">
    <property type="term" value="P:DNA alkylation repair"/>
    <property type="evidence" value="ECO:0007669"/>
    <property type="project" value="TreeGrafter"/>
</dbReference>
<feature type="binding site" evidence="1">
    <location>
        <position position="614"/>
    </location>
    <ligand>
        <name>2-oxoglutarate</name>
        <dbReference type="ChEBI" id="CHEBI:16810"/>
    </ligand>
</feature>
<feature type="binding site" evidence="1">
    <location>
        <position position="629"/>
    </location>
    <ligand>
        <name>2-oxoglutarate</name>
        <dbReference type="ChEBI" id="CHEBI:16810"/>
    </ligand>
</feature>
<evidence type="ECO:0000313" key="5">
    <source>
        <dbReference type="Proteomes" id="UP000652219"/>
    </source>
</evidence>
<evidence type="ECO:0000259" key="3">
    <source>
        <dbReference type="PROSITE" id="PS51471"/>
    </source>
</evidence>
<feature type="binding site" evidence="1">
    <location>
        <position position="627"/>
    </location>
    <ligand>
        <name>2-oxoglutarate</name>
        <dbReference type="ChEBI" id="CHEBI:16810"/>
    </ligand>
</feature>
<name>A0A8H6JT08_9PEZI</name>
<dbReference type="Gene3D" id="2.60.120.590">
    <property type="entry name" value="Alpha-ketoglutarate-dependent dioxygenase AlkB-like"/>
    <property type="match status" value="1"/>
</dbReference>
<evidence type="ECO:0000256" key="1">
    <source>
        <dbReference type="PIRSR" id="PIRSR632852-1"/>
    </source>
</evidence>
<dbReference type="InterPro" id="IPR032852">
    <property type="entry name" value="ALKBH2"/>
</dbReference>